<dbReference type="Proteomes" id="UP001596368">
    <property type="component" value="Unassembled WGS sequence"/>
</dbReference>
<accession>A0ABD5XKQ9</accession>
<sequence length="63" mass="6738">MGGDRGDAVGRQRATVPGEARRQANMEDGKLNVVVVEDAPGYDYLARGALDKLLRRGPRTSPG</sequence>
<feature type="compositionally biased region" description="Basic and acidic residues" evidence="1">
    <location>
        <begin position="1"/>
        <end position="10"/>
    </location>
</feature>
<proteinExistence type="predicted"/>
<dbReference type="AlphaFoldDB" id="A0ABD5XKQ9"/>
<protein>
    <submittedName>
        <fullName evidence="2">Uncharacterized protein</fullName>
    </submittedName>
</protein>
<reference evidence="2 3" key="1">
    <citation type="journal article" date="2019" name="Int. J. Syst. Evol. Microbiol.">
        <title>The Global Catalogue of Microorganisms (GCM) 10K type strain sequencing project: providing services to taxonomists for standard genome sequencing and annotation.</title>
        <authorList>
            <consortium name="The Broad Institute Genomics Platform"/>
            <consortium name="The Broad Institute Genome Sequencing Center for Infectious Disease"/>
            <person name="Wu L."/>
            <person name="Ma J."/>
        </authorList>
    </citation>
    <scope>NUCLEOTIDE SEQUENCE [LARGE SCALE GENOMIC DNA]</scope>
    <source>
        <strain evidence="2 3">DT92</strain>
    </source>
</reference>
<name>A0ABD5XKQ9_9EURY</name>
<comment type="caution">
    <text evidence="2">The sequence shown here is derived from an EMBL/GenBank/DDBJ whole genome shotgun (WGS) entry which is preliminary data.</text>
</comment>
<evidence type="ECO:0000313" key="2">
    <source>
        <dbReference type="EMBL" id="MFC7135563.1"/>
    </source>
</evidence>
<dbReference type="EMBL" id="JBHSZG010000001">
    <property type="protein sequence ID" value="MFC7135563.1"/>
    <property type="molecule type" value="Genomic_DNA"/>
</dbReference>
<organism evidence="2 3">
    <name type="scientific">Halobaculum litoreum</name>
    <dbReference type="NCBI Taxonomy" id="3031998"/>
    <lineage>
        <taxon>Archaea</taxon>
        <taxon>Methanobacteriati</taxon>
        <taxon>Methanobacteriota</taxon>
        <taxon>Stenosarchaea group</taxon>
        <taxon>Halobacteria</taxon>
        <taxon>Halobacteriales</taxon>
        <taxon>Haloferacaceae</taxon>
        <taxon>Halobaculum</taxon>
    </lineage>
</organism>
<feature type="region of interest" description="Disordered" evidence="1">
    <location>
        <begin position="1"/>
        <end position="26"/>
    </location>
</feature>
<evidence type="ECO:0000313" key="3">
    <source>
        <dbReference type="Proteomes" id="UP001596368"/>
    </source>
</evidence>
<keyword evidence="3" id="KW-1185">Reference proteome</keyword>
<gene>
    <name evidence="2" type="ORF">ACFQRB_00915</name>
</gene>
<evidence type="ECO:0000256" key="1">
    <source>
        <dbReference type="SAM" id="MobiDB-lite"/>
    </source>
</evidence>